<comment type="catalytic activity">
    <reaction evidence="7">
        <text>[protein]-dithiol + NADP(+) = [protein]-disulfide + NADPH + H(+)</text>
        <dbReference type="Rhea" id="RHEA:18753"/>
        <dbReference type="Rhea" id="RHEA-COMP:10593"/>
        <dbReference type="Rhea" id="RHEA-COMP:10594"/>
        <dbReference type="ChEBI" id="CHEBI:15378"/>
        <dbReference type="ChEBI" id="CHEBI:29950"/>
        <dbReference type="ChEBI" id="CHEBI:50058"/>
        <dbReference type="ChEBI" id="CHEBI:57783"/>
        <dbReference type="ChEBI" id="CHEBI:58349"/>
        <dbReference type="EC" id="1.8.1.8"/>
    </reaction>
</comment>
<dbReference type="InterPro" id="IPR013766">
    <property type="entry name" value="Thioredoxin_domain"/>
</dbReference>
<dbReference type="AlphaFoldDB" id="A0A077ZZB5"/>
<evidence type="ECO:0000256" key="2">
    <source>
        <dbReference type="ARBA" id="ARBA00022737"/>
    </source>
</evidence>
<keyword evidence="4" id="KW-0520">NAD</keyword>
<organism evidence="9 10">
    <name type="scientific">Stylonychia lemnae</name>
    <name type="common">Ciliate</name>
    <dbReference type="NCBI Taxonomy" id="5949"/>
    <lineage>
        <taxon>Eukaryota</taxon>
        <taxon>Sar</taxon>
        <taxon>Alveolata</taxon>
        <taxon>Ciliophora</taxon>
        <taxon>Intramacronucleata</taxon>
        <taxon>Spirotrichea</taxon>
        <taxon>Stichotrichia</taxon>
        <taxon>Sporadotrichida</taxon>
        <taxon>Oxytrichidae</taxon>
        <taxon>Stylonychinae</taxon>
        <taxon>Stylonychia</taxon>
    </lineage>
</organism>
<dbReference type="PROSITE" id="PS51352">
    <property type="entry name" value="THIOREDOXIN_2"/>
    <property type="match status" value="1"/>
</dbReference>
<accession>A0A077ZZB5</accession>
<dbReference type="OMA" id="ALMGHYQ"/>
<comment type="similarity">
    <text evidence="5">Belongs to the nucleoredoxin family.</text>
</comment>
<gene>
    <name evidence="9" type="primary">Contig5349.g5726</name>
    <name evidence="9" type="ORF">STYLEM_3543</name>
</gene>
<name>A0A077ZZB5_STYLE</name>
<dbReference type="Pfam" id="PF13905">
    <property type="entry name" value="Thioredoxin_8"/>
    <property type="match status" value="1"/>
</dbReference>
<dbReference type="EC" id="1.8.1.8" evidence="1"/>
<evidence type="ECO:0000256" key="4">
    <source>
        <dbReference type="ARBA" id="ARBA00023027"/>
    </source>
</evidence>
<keyword evidence="3" id="KW-0560">Oxidoreductase</keyword>
<dbReference type="InterPro" id="IPR036249">
    <property type="entry name" value="Thioredoxin-like_sf"/>
</dbReference>
<evidence type="ECO:0000256" key="5">
    <source>
        <dbReference type="ARBA" id="ARBA00025782"/>
    </source>
</evidence>
<dbReference type="InParanoid" id="A0A077ZZB5"/>
<evidence type="ECO:0000313" key="10">
    <source>
        <dbReference type="Proteomes" id="UP000039865"/>
    </source>
</evidence>
<dbReference type="Gene3D" id="3.40.30.10">
    <property type="entry name" value="Glutaredoxin"/>
    <property type="match status" value="1"/>
</dbReference>
<dbReference type="PANTHER" id="PTHR13871:SF96">
    <property type="entry name" value="THIOREDOXIN DOMAIN-CONTAINING PROTEIN"/>
    <property type="match status" value="1"/>
</dbReference>
<feature type="domain" description="Thioredoxin" evidence="8">
    <location>
        <begin position="1"/>
        <end position="142"/>
    </location>
</feature>
<dbReference type="Proteomes" id="UP000039865">
    <property type="component" value="Unassembled WGS sequence"/>
</dbReference>
<evidence type="ECO:0000259" key="8">
    <source>
        <dbReference type="PROSITE" id="PS51352"/>
    </source>
</evidence>
<comment type="catalytic activity">
    <reaction evidence="6">
        <text>[protein]-dithiol + NAD(+) = [protein]-disulfide + NADH + H(+)</text>
        <dbReference type="Rhea" id="RHEA:18749"/>
        <dbReference type="Rhea" id="RHEA-COMP:10593"/>
        <dbReference type="Rhea" id="RHEA-COMP:10594"/>
        <dbReference type="ChEBI" id="CHEBI:15378"/>
        <dbReference type="ChEBI" id="CHEBI:29950"/>
        <dbReference type="ChEBI" id="CHEBI:50058"/>
        <dbReference type="ChEBI" id="CHEBI:57540"/>
        <dbReference type="ChEBI" id="CHEBI:57945"/>
        <dbReference type="EC" id="1.8.1.8"/>
    </reaction>
</comment>
<proteinExistence type="inferred from homology"/>
<evidence type="ECO:0000256" key="6">
    <source>
        <dbReference type="ARBA" id="ARBA00047388"/>
    </source>
</evidence>
<dbReference type="EMBL" id="CCKQ01003447">
    <property type="protein sequence ID" value="CDW74563.1"/>
    <property type="molecule type" value="Genomic_DNA"/>
</dbReference>
<dbReference type="OrthoDB" id="306258at2759"/>
<keyword evidence="10" id="KW-1185">Reference proteome</keyword>
<sequence length="142" mass="15823">MEELFGTAPILSKSGEVSPSEGFKDAKVICIYFSMHNCPPCREFTPIFAELYNETNESEKQIEVIFVSGDKTQEEYELYYGEMPWLALPKGDSRLPSLAKKFEVKGVPRLIVLKPDGTVINNSAVQKVTQEGPAAIQEFLSA</sequence>
<reference evidence="9 10" key="1">
    <citation type="submission" date="2014-06" db="EMBL/GenBank/DDBJ databases">
        <authorList>
            <person name="Swart Estienne"/>
        </authorList>
    </citation>
    <scope>NUCLEOTIDE SEQUENCE [LARGE SCALE GENOMIC DNA]</scope>
    <source>
        <strain evidence="9 10">130c</strain>
    </source>
</reference>
<dbReference type="InterPro" id="IPR012336">
    <property type="entry name" value="Thioredoxin-like_fold"/>
</dbReference>
<dbReference type="InterPro" id="IPR052259">
    <property type="entry name" value="Nucleoredoxin-like"/>
</dbReference>
<keyword evidence="2" id="KW-0677">Repeat</keyword>
<evidence type="ECO:0000256" key="1">
    <source>
        <dbReference type="ARBA" id="ARBA00012612"/>
    </source>
</evidence>
<evidence type="ECO:0000313" key="9">
    <source>
        <dbReference type="EMBL" id="CDW74563.1"/>
    </source>
</evidence>
<protein>
    <recommendedName>
        <fullName evidence="1">protein-disulfide reductase</fullName>
        <ecNumber evidence="1">1.8.1.8</ecNumber>
    </recommendedName>
</protein>
<dbReference type="GO" id="GO:0047134">
    <property type="term" value="F:protein-disulfide reductase [NAD(P)H] activity"/>
    <property type="evidence" value="ECO:0007669"/>
    <property type="project" value="UniProtKB-EC"/>
</dbReference>
<evidence type="ECO:0000256" key="7">
    <source>
        <dbReference type="ARBA" id="ARBA00047804"/>
    </source>
</evidence>
<evidence type="ECO:0000256" key="3">
    <source>
        <dbReference type="ARBA" id="ARBA00023002"/>
    </source>
</evidence>
<dbReference type="SUPFAM" id="SSF52833">
    <property type="entry name" value="Thioredoxin-like"/>
    <property type="match status" value="1"/>
</dbReference>
<dbReference type="PANTHER" id="PTHR13871">
    <property type="entry name" value="THIOREDOXIN"/>
    <property type="match status" value="1"/>
</dbReference>